<accession>A0ABY4D5R5</accession>
<reference evidence="3" key="1">
    <citation type="journal article" date="2024" name="J Bioinform Genom">
        <title>Complete genome sequence of the type strain bacterium Sphaerochaeta associata GLS2t (VKM B-2742)t.</title>
        <authorList>
            <person name="Troshina O.Y."/>
            <person name="Tepeeva A.N."/>
            <person name="Arzamasceva V.O."/>
            <person name="Whitman W.B."/>
            <person name="Varghese N."/>
            <person name="Shapiro N."/>
            <person name="Woyke T."/>
            <person name="Kripides N.C."/>
            <person name="Vasilenko O.V."/>
        </authorList>
    </citation>
    <scope>NUCLEOTIDE SEQUENCE [LARGE SCALE GENOMIC DNA]</scope>
    <source>
        <strain evidence="3">GLS2T</strain>
    </source>
</reference>
<gene>
    <name evidence="2" type="ORF">MUG09_08720</name>
</gene>
<dbReference type="InterPro" id="IPR042229">
    <property type="entry name" value="Listeria/Bacterioides_rpt_sf"/>
</dbReference>
<proteinExistence type="predicted"/>
<dbReference type="EMBL" id="CP094929">
    <property type="protein sequence ID" value="UOM49637.1"/>
    <property type="molecule type" value="Genomic_DNA"/>
</dbReference>
<dbReference type="Gene3D" id="2.60.40.4270">
    <property type="entry name" value="Listeria-Bacteroides repeat domain"/>
    <property type="match status" value="1"/>
</dbReference>
<dbReference type="InterPro" id="IPR013378">
    <property type="entry name" value="InlB-like_B-rpt"/>
</dbReference>
<name>A0ABY4D5R5_9SPIR</name>
<organism evidence="2 3">
    <name type="scientific">Sphaerochaeta associata</name>
    <dbReference type="NCBI Taxonomy" id="1129264"/>
    <lineage>
        <taxon>Bacteria</taxon>
        <taxon>Pseudomonadati</taxon>
        <taxon>Spirochaetota</taxon>
        <taxon>Spirochaetia</taxon>
        <taxon>Spirochaetales</taxon>
        <taxon>Sphaerochaetaceae</taxon>
        <taxon>Sphaerochaeta</taxon>
    </lineage>
</organism>
<sequence>MKKGTVISIVLLLMVISLAVAVLISCADGIPAYAVHFDYQNGNTAVQETELRNSMLIEPITPSLEGYSFGGWYTNSYFTPESRWDFSSDTVCSDLTLYAKWEFTGLSDALEESSFLVGSIGPAGGHVFYDKGSYSNGWRFLEAAPKKYEFRKVWGGYGIQVQTGIEIGAGKSNTEEIVTTFGHAEPYDMKTDYAAKVCADLVVLKDGVLYSDWFLPSKDELNQMYENLKEHNIGDFSGDWHWSSSQFTMGFPNDRVKYAWFHLFGNGTRGFGGRYKDYWVRPVRAF</sequence>
<dbReference type="Proteomes" id="UP000829708">
    <property type="component" value="Chromosome"/>
</dbReference>
<comment type="subcellular location">
    <subcellularLocation>
        <location evidence="1">Cell envelope</location>
    </subcellularLocation>
</comment>
<dbReference type="RefSeq" id="WP_244771031.1">
    <property type="nucleotide sequence ID" value="NZ_CP094929.1"/>
</dbReference>
<protein>
    <submittedName>
        <fullName evidence="2">InlB B-repeat-containing protein</fullName>
    </submittedName>
</protein>
<evidence type="ECO:0000313" key="3">
    <source>
        <dbReference type="Proteomes" id="UP000829708"/>
    </source>
</evidence>
<dbReference type="PROSITE" id="PS51257">
    <property type="entry name" value="PROKAR_LIPOPROTEIN"/>
    <property type="match status" value="1"/>
</dbReference>
<evidence type="ECO:0000313" key="2">
    <source>
        <dbReference type="EMBL" id="UOM49637.1"/>
    </source>
</evidence>
<keyword evidence="3" id="KW-1185">Reference proteome</keyword>
<evidence type="ECO:0000256" key="1">
    <source>
        <dbReference type="ARBA" id="ARBA00004196"/>
    </source>
</evidence>
<dbReference type="Pfam" id="PF09479">
    <property type="entry name" value="Flg_new"/>
    <property type="match status" value="1"/>
</dbReference>